<keyword evidence="1" id="KW-0472">Membrane</keyword>
<keyword evidence="1" id="KW-0812">Transmembrane</keyword>
<dbReference type="Proteomes" id="UP000729402">
    <property type="component" value="Unassembled WGS sequence"/>
</dbReference>
<evidence type="ECO:0000313" key="2">
    <source>
        <dbReference type="EMBL" id="KAG8089134.1"/>
    </source>
</evidence>
<protein>
    <submittedName>
        <fullName evidence="2">Uncharacterized protein</fullName>
    </submittedName>
</protein>
<feature type="transmembrane region" description="Helical" evidence="1">
    <location>
        <begin position="13"/>
        <end position="33"/>
    </location>
</feature>
<comment type="caution">
    <text evidence="2">The sequence shown here is derived from an EMBL/GenBank/DDBJ whole genome shotgun (WGS) entry which is preliminary data.</text>
</comment>
<proteinExistence type="predicted"/>
<reference evidence="2" key="1">
    <citation type="journal article" date="2021" name="bioRxiv">
        <title>Whole Genome Assembly and Annotation of Northern Wild Rice, Zizania palustris L., Supports a Whole Genome Duplication in the Zizania Genus.</title>
        <authorList>
            <person name="Haas M."/>
            <person name="Kono T."/>
            <person name="Macchietto M."/>
            <person name="Millas R."/>
            <person name="McGilp L."/>
            <person name="Shao M."/>
            <person name="Duquette J."/>
            <person name="Hirsch C.N."/>
            <person name="Kimball J."/>
        </authorList>
    </citation>
    <scope>NUCLEOTIDE SEQUENCE</scope>
    <source>
        <tissue evidence="2">Fresh leaf tissue</tissue>
    </source>
</reference>
<reference evidence="2" key="2">
    <citation type="submission" date="2021-02" db="EMBL/GenBank/DDBJ databases">
        <authorList>
            <person name="Kimball J.A."/>
            <person name="Haas M.W."/>
            <person name="Macchietto M."/>
            <person name="Kono T."/>
            <person name="Duquette J."/>
            <person name="Shao M."/>
        </authorList>
    </citation>
    <scope>NUCLEOTIDE SEQUENCE</scope>
    <source>
        <tissue evidence="2">Fresh leaf tissue</tissue>
    </source>
</reference>
<accession>A0A8J5WGY3</accession>
<evidence type="ECO:0000313" key="3">
    <source>
        <dbReference type="Proteomes" id="UP000729402"/>
    </source>
</evidence>
<keyword evidence="1" id="KW-1133">Transmembrane helix</keyword>
<gene>
    <name evidence="2" type="ORF">GUJ93_ZPchr0011g27545</name>
</gene>
<keyword evidence="3" id="KW-1185">Reference proteome</keyword>
<organism evidence="2 3">
    <name type="scientific">Zizania palustris</name>
    <name type="common">Northern wild rice</name>
    <dbReference type="NCBI Taxonomy" id="103762"/>
    <lineage>
        <taxon>Eukaryota</taxon>
        <taxon>Viridiplantae</taxon>
        <taxon>Streptophyta</taxon>
        <taxon>Embryophyta</taxon>
        <taxon>Tracheophyta</taxon>
        <taxon>Spermatophyta</taxon>
        <taxon>Magnoliopsida</taxon>
        <taxon>Liliopsida</taxon>
        <taxon>Poales</taxon>
        <taxon>Poaceae</taxon>
        <taxon>BOP clade</taxon>
        <taxon>Oryzoideae</taxon>
        <taxon>Oryzeae</taxon>
        <taxon>Zizaniinae</taxon>
        <taxon>Zizania</taxon>
    </lineage>
</organism>
<evidence type="ECO:0000256" key="1">
    <source>
        <dbReference type="SAM" id="Phobius"/>
    </source>
</evidence>
<sequence>MEREPPSGVYVKLIDGFFSILFPFAHLLPFTTYGKALKARKMVVGALREVVRKRIEEIRENGSTNGEDDGKDMVEELLGAEGGSFSEEEIVDFCYGHH</sequence>
<name>A0A8J5WGY3_ZIZPA</name>
<dbReference type="EMBL" id="JAAALK010000081">
    <property type="protein sequence ID" value="KAG8089134.1"/>
    <property type="molecule type" value="Genomic_DNA"/>
</dbReference>
<dbReference type="AlphaFoldDB" id="A0A8J5WGY3"/>